<comment type="catalytic activity">
    <reaction evidence="7">
        <text>Couples ATP hydrolysis with the unwinding of duplex DNA by translocating in the 3'-5' direction.</text>
        <dbReference type="EC" id="5.6.2.4"/>
    </reaction>
</comment>
<feature type="compositionally biased region" description="Pro residues" evidence="11">
    <location>
        <begin position="684"/>
        <end position="703"/>
    </location>
</feature>
<dbReference type="PANTHER" id="PTHR11070">
    <property type="entry name" value="UVRD / RECB / PCRA DNA HELICASE FAMILY MEMBER"/>
    <property type="match status" value="1"/>
</dbReference>
<evidence type="ECO:0000256" key="9">
    <source>
        <dbReference type="ARBA" id="ARBA00048988"/>
    </source>
</evidence>
<feature type="region of interest" description="Disordered" evidence="11">
    <location>
        <begin position="585"/>
        <end position="608"/>
    </location>
</feature>
<dbReference type="InterPro" id="IPR014016">
    <property type="entry name" value="UvrD-like_ATP-bd"/>
</dbReference>
<dbReference type="Proteomes" id="UP001157109">
    <property type="component" value="Unassembled WGS sequence"/>
</dbReference>
<protein>
    <recommendedName>
        <fullName evidence="8">DNA 3'-5' helicase</fullName>
        <ecNumber evidence="8">5.6.2.4</ecNumber>
    </recommendedName>
</protein>
<keyword evidence="2 10" id="KW-0547">Nucleotide-binding</keyword>
<evidence type="ECO:0000256" key="3">
    <source>
        <dbReference type="ARBA" id="ARBA00022801"/>
    </source>
</evidence>
<sequence>MLPLLVSYERAKRESESLDFADQMALAAQLARAFPDIAAIERRRFRAVLLDEFQDTSEAQLVLLKELFGARVDVTLDPVPVMAVGDPHQSIYGWRGASATTLTRFPREFAQHGTPAAVLTLSTSWRNDTEVLAAANVVAGPLRSASRVPVPPLTARPGADQGHVEIIVTDTLESEARRIAEWILAHRSPDDSVAIDSPARSAAVLCRKRSQFAEVVHALEEVGLPVEVVGLGGLLHTPEVTDVLALLHVAHDPTRGDHLMRLLSGPVARLGAADLTGLSAWGSELRRRSTSEDQPRGDLSLVEALDDPPPVGWVGPGGEHLGDTARERVLGLRGVLRRLRSLSGLSLPELAEEAERALGLDVEVLARPSATPTTARTHLEAFLDVAADFAAASQRASLGPFLAWLEAAEEHENALELGTRDVNPEAVQVLTVHAAKGLEWDLVAVAGLEETGFPTYTGSASYRGDAWRVGPPKDKAWLLGLADLPFDLRGDRAGLPSLDWRGAGDLSTLSDRIDEFVLAAGEHAIVEERRLAYVAFTRARHRLLLTAAGWRTGRRPRLPSRFLTEVRDAGVGEVLQWWDPRSRPRRNPWRTRASPTRSSAPGRCRRPPHRGCWPCVPSPSRSTPGWCPIRRTSRLPTATGRWTPSSSCSSPSGRTTSAGSLATSWCPATSPPPPWWRSPATRRPSPPRCVDPCPPRRPRPPAAAPTSTPGSRPTTPRRRCSIWPT</sequence>
<keyword evidence="5 10" id="KW-0067">ATP-binding</keyword>
<evidence type="ECO:0000256" key="4">
    <source>
        <dbReference type="ARBA" id="ARBA00022806"/>
    </source>
</evidence>
<keyword evidence="4 10" id="KW-0347">Helicase</keyword>
<reference evidence="15" key="1">
    <citation type="journal article" date="2019" name="Int. J. Syst. Evol. Microbiol.">
        <title>The Global Catalogue of Microorganisms (GCM) 10K type strain sequencing project: providing services to taxonomists for standard genome sequencing and annotation.</title>
        <authorList>
            <consortium name="The Broad Institute Genomics Platform"/>
            <consortium name="The Broad Institute Genome Sequencing Center for Infectious Disease"/>
            <person name="Wu L."/>
            <person name="Ma J."/>
        </authorList>
    </citation>
    <scope>NUCLEOTIDE SEQUENCE [LARGE SCALE GENOMIC DNA]</scope>
    <source>
        <strain evidence="15">NBRC 105830</strain>
    </source>
</reference>
<organism evidence="14 15">
    <name type="scientific">Arsenicicoccus piscis</name>
    <dbReference type="NCBI Taxonomy" id="673954"/>
    <lineage>
        <taxon>Bacteria</taxon>
        <taxon>Bacillati</taxon>
        <taxon>Actinomycetota</taxon>
        <taxon>Actinomycetes</taxon>
        <taxon>Micrococcales</taxon>
        <taxon>Intrasporangiaceae</taxon>
        <taxon>Arsenicicoccus</taxon>
    </lineage>
</organism>
<evidence type="ECO:0000256" key="1">
    <source>
        <dbReference type="ARBA" id="ARBA00009922"/>
    </source>
</evidence>
<gene>
    <name evidence="14" type="ORF">GCM10025862_05010</name>
</gene>
<keyword evidence="6" id="KW-0413">Isomerase</keyword>
<evidence type="ECO:0000313" key="14">
    <source>
        <dbReference type="EMBL" id="GMA18480.1"/>
    </source>
</evidence>
<evidence type="ECO:0000256" key="2">
    <source>
        <dbReference type="ARBA" id="ARBA00022741"/>
    </source>
</evidence>
<dbReference type="PROSITE" id="PS51198">
    <property type="entry name" value="UVRD_HELICASE_ATP_BIND"/>
    <property type="match status" value="1"/>
</dbReference>
<feature type="compositionally biased region" description="Low complexity" evidence="11">
    <location>
        <begin position="704"/>
        <end position="714"/>
    </location>
</feature>
<feature type="domain" description="UvrD-like helicase ATP-binding" evidence="12">
    <location>
        <begin position="1"/>
        <end position="128"/>
    </location>
</feature>
<comment type="similarity">
    <text evidence="1">Belongs to the helicase family. UvrD subfamily.</text>
</comment>
<feature type="compositionally biased region" description="Basic residues" evidence="11">
    <location>
        <begin position="715"/>
        <end position="725"/>
    </location>
</feature>
<dbReference type="InterPro" id="IPR013986">
    <property type="entry name" value="DExx_box_DNA_helicase_dom_sf"/>
</dbReference>
<feature type="compositionally biased region" description="Low complexity" evidence="11">
    <location>
        <begin position="639"/>
        <end position="668"/>
    </location>
</feature>
<dbReference type="Gene3D" id="1.10.10.160">
    <property type="match status" value="1"/>
</dbReference>
<dbReference type="Pfam" id="PF00580">
    <property type="entry name" value="UvrD-helicase"/>
    <property type="match status" value="1"/>
</dbReference>
<evidence type="ECO:0000256" key="6">
    <source>
        <dbReference type="ARBA" id="ARBA00023235"/>
    </source>
</evidence>
<evidence type="ECO:0000256" key="8">
    <source>
        <dbReference type="ARBA" id="ARBA00034808"/>
    </source>
</evidence>
<dbReference type="SUPFAM" id="SSF52540">
    <property type="entry name" value="P-loop containing nucleoside triphosphate hydrolases"/>
    <property type="match status" value="1"/>
</dbReference>
<dbReference type="PROSITE" id="PS51217">
    <property type="entry name" value="UVRD_HELICASE_CTER"/>
    <property type="match status" value="1"/>
</dbReference>
<evidence type="ECO:0000256" key="10">
    <source>
        <dbReference type="PROSITE-ProRule" id="PRU00560"/>
    </source>
</evidence>
<evidence type="ECO:0000256" key="11">
    <source>
        <dbReference type="SAM" id="MobiDB-lite"/>
    </source>
</evidence>
<dbReference type="InterPro" id="IPR000212">
    <property type="entry name" value="DNA_helicase_UvrD/REP"/>
</dbReference>
<dbReference type="EMBL" id="BSUJ01000001">
    <property type="protein sequence ID" value="GMA18480.1"/>
    <property type="molecule type" value="Genomic_DNA"/>
</dbReference>
<evidence type="ECO:0000256" key="5">
    <source>
        <dbReference type="ARBA" id="ARBA00022840"/>
    </source>
</evidence>
<dbReference type="Gene3D" id="3.40.50.300">
    <property type="entry name" value="P-loop containing nucleotide triphosphate hydrolases"/>
    <property type="match status" value="3"/>
</dbReference>
<evidence type="ECO:0000259" key="13">
    <source>
        <dbReference type="PROSITE" id="PS51217"/>
    </source>
</evidence>
<comment type="catalytic activity">
    <reaction evidence="9">
        <text>ATP + H2O = ADP + phosphate + H(+)</text>
        <dbReference type="Rhea" id="RHEA:13065"/>
        <dbReference type="ChEBI" id="CHEBI:15377"/>
        <dbReference type="ChEBI" id="CHEBI:15378"/>
        <dbReference type="ChEBI" id="CHEBI:30616"/>
        <dbReference type="ChEBI" id="CHEBI:43474"/>
        <dbReference type="ChEBI" id="CHEBI:456216"/>
        <dbReference type="EC" id="5.6.2.4"/>
    </reaction>
</comment>
<dbReference type="Gene3D" id="1.10.486.10">
    <property type="entry name" value="PCRA, domain 4"/>
    <property type="match status" value="1"/>
</dbReference>
<keyword evidence="3 10" id="KW-0378">Hydrolase</keyword>
<dbReference type="EC" id="5.6.2.4" evidence="8"/>
<dbReference type="InterPro" id="IPR027417">
    <property type="entry name" value="P-loop_NTPase"/>
</dbReference>
<dbReference type="Pfam" id="PF13361">
    <property type="entry name" value="UvrD_C"/>
    <property type="match status" value="2"/>
</dbReference>
<keyword evidence="15" id="KW-1185">Reference proteome</keyword>
<dbReference type="InterPro" id="IPR014017">
    <property type="entry name" value="DNA_helicase_UvrD-like_C"/>
</dbReference>
<feature type="domain" description="UvrD-like helicase C-terminal" evidence="13">
    <location>
        <begin position="129"/>
        <end position="437"/>
    </location>
</feature>
<evidence type="ECO:0000259" key="12">
    <source>
        <dbReference type="PROSITE" id="PS51198"/>
    </source>
</evidence>
<comment type="caution">
    <text evidence="10">Lacks conserved residue(s) required for the propagation of feature annotation.</text>
</comment>
<comment type="caution">
    <text evidence="14">The sequence shown here is derived from an EMBL/GenBank/DDBJ whole genome shotgun (WGS) entry which is preliminary data.</text>
</comment>
<dbReference type="RefSeq" id="WP_284283525.1">
    <property type="nucleotide sequence ID" value="NZ_BSUJ01000001.1"/>
</dbReference>
<evidence type="ECO:0000256" key="7">
    <source>
        <dbReference type="ARBA" id="ARBA00034617"/>
    </source>
</evidence>
<accession>A0ABQ6HLK1</accession>
<dbReference type="PANTHER" id="PTHR11070:SF55">
    <property type="entry name" value="DNA 3'-5' HELICASE"/>
    <property type="match status" value="1"/>
</dbReference>
<evidence type="ECO:0000313" key="15">
    <source>
        <dbReference type="Proteomes" id="UP001157109"/>
    </source>
</evidence>
<proteinExistence type="inferred from homology"/>
<name>A0ABQ6HLK1_9MICO</name>
<feature type="region of interest" description="Disordered" evidence="11">
    <location>
        <begin position="638"/>
        <end position="725"/>
    </location>
</feature>